<organism evidence="3 4">
    <name type="scientific">Kribbella karoonensis</name>
    <dbReference type="NCBI Taxonomy" id="324851"/>
    <lineage>
        <taxon>Bacteria</taxon>
        <taxon>Bacillati</taxon>
        <taxon>Actinomycetota</taxon>
        <taxon>Actinomycetes</taxon>
        <taxon>Propionibacteriales</taxon>
        <taxon>Kribbellaceae</taxon>
        <taxon>Kribbella</taxon>
    </lineage>
</organism>
<protein>
    <submittedName>
        <fullName evidence="3">Gfo/Idh/MocA family oxidoreductase</fullName>
    </submittedName>
</protein>
<dbReference type="Pfam" id="PF01408">
    <property type="entry name" value="GFO_IDH_MocA"/>
    <property type="match status" value="1"/>
</dbReference>
<dbReference type="PANTHER" id="PTHR43377">
    <property type="entry name" value="BILIVERDIN REDUCTASE A"/>
    <property type="match status" value="1"/>
</dbReference>
<evidence type="ECO:0000259" key="1">
    <source>
        <dbReference type="Pfam" id="PF01408"/>
    </source>
</evidence>
<dbReference type="Proteomes" id="UP001500190">
    <property type="component" value="Unassembled WGS sequence"/>
</dbReference>
<comment type="caution">
    <text evidence="3">The sequence shown here is derived from an EMBL/GenBank/DDBJ whole genome shotgun (WGS) entry which is preliminary data.</text>
</comment>
<dbReference type="EMBL" id="BAAAND010000012">
    <property type="protein sequence ID" value="GAA1609707.1"/>
    <property type="molecule type" value="Genomic_DNA"/>
</dbReference>
<dbReference type="Pfam" id="PF22725">
    <property type="entry name" value="GFO_IDH_MocA_C3"/>
    <property type="match status" value="1"/>
</dbReference>
<dbReference type="Gene3D" id="3.30.360.10">
    <property type="entry name" value="Dihydrodipicolinate Reductase, domain 2"/>
    <property type="match status" value="1"/>
</dbReference>
<dbReference type="PANTHER" id="PTHR43377:SF1">
    <property type="entry name" value="BILIVERDIN REDUCTASE A"/>
    <property type="match status" value="1"/>
</dbReference>
<dbReference type="InterPro" id="IPR000683">
    <property type="entry name" value="Gfo/Idh/MocA-like_OxRdtase_N"/>
</dbReference>
<feature type="domain" description="Gfo/Idh/MocA-like oxidoreductase N-terminal" evidence="1">
    <location>
        <begin position="9"/>
        <end position="127"/>
    </location>
</feature>
<dbReference type="SUPFAM" id="SSF51735">
    <property type="entry name" value="NAD(P)-binding Rossmann-fold domains"/>
    <property type="match status" value="1"/>
</dbReference>
<reference evidence="3 4" key="1">
    <citation type="journal article" date="2019" name="Int. J. Syst. Evol. Microbiol.">
        <title>The Global Catalogue of Microorganisms (GCM) 10K type strain sequencing project: providing services to taxonomists for standard genome sequencing and annotation.</title>
        <authorList>
            <consortium name="The Broad Institute Genomics Platform"/>
            <consortium name="The Broad Institute Genome Sequencing Center for Infectious Disease"/>
            <person name="Wu L."/>
            <person name="Ma J."/>
        </authorList>
    </citation>
    <scope>NUCLEOTIDE SEQUENCE [LARGE SCALE GENOMIC DNA]</scope>
    <source>
        <strain evidence="3 4">JCM 14304</strain>
    </source>
</reference>
<gene>
    <name evidence="3" type="ORF">GCM10009742_70410</name>
</gene>
<keyword evidence="4" id="KW-1185">Reference proteome</keyword>
<sequence>MSTTTKAPRVIVVGAGIRGSMFARAVQQNPVAQLVAVCEPAPAVRERVAGSLRVPGYADVQDALASHPEATAAIIATPDFAHREAATACAAAGLDLLLEKPLATTSADAAAICDATERAGTRTYVGFENRWNDKFVEVHRQLASGRHGAMVAQIVNLNDTVFVPTEMLSWAAQSSPAWFLMPHSLDLAMWFSGARPVDVFARGVRRVLPGLGVDTWDAVTASFSMSDGSVLVLNSQWVLPTSAPSVFDFRYEAHTDAASYHIDIADTGVTRYGAERVDWLQFGVTESRGRLAGIPIAMVDDFLAAVSGADVDLPDARHGQVVTDAIEAVHQSLTSSTPVAVPTGRTSVSH</sequence>
<dbReference type="SUPFAM" id="SSF55347">
    <property type="entry name" value="Glyceraldehyde-3-phosphate dehydrogenase-like, C-terminal domain"/>
    <property type="match status" value="1"/>
</dbReference>
<evidence type="ECO:0000259" key="2">
    <source>
        <dbReference type="Pfam" id="PF22725"/>
    </source>
</evidence>
<evidence type="ECO:0000313" key="4">
    <source>
        <dbReference type="Proteomes" id="UP001500190"/>
    </source>
</evidence>
<accession>A0ABN2EK26</accession>
<proteinExistence type="predicted"/>
<dbReference type="Gene3D" id="3.40.50.720">
    <property type="entry name" value="NAD(P)-binding Rossmann-like Domain"/>
    <property type="match status" value="1"/>
</dbReference>
<evidence type="ECO:0000313" key="3">
    <source>
        <dbReference type="EMBL" id="GAA1609707.1"/>
    </source>
</evidence>
<name>A0ABN2EK26_9ACTN</name>
<feature type="domain" description="GFO/IDH/MocA-like oxidoreductase" evidence="2">
    <location>
        <begin position="136"/>
        <end position="259"/>
    </location>
</feature>
<dbReference type="RefSeq" id="WP_344199453.1">
    <property type="nucleotide sequence ID" value="NZ_BAAAND010000012.1"/>
</dbReference>
<dbReference type="InterPro" id="IPR051450">
    <property type="entry name" value="Gfo/Idh/MocA_Oxidoreductases"/>
</dbReference>
<dbReference type="InterPro" id="IPR055170">
    <property type="entry name" value="GFO_IDH_MocA-like_dom"/>
</dbReference>
<dbReference type="InterPro" id="IPR036291">
    <property type="entry name" value="NAD(P)-bd_dom_sf"/>
</dbReference>